<dbReference type="AlphaFoldDB" id="A0A922SPR0"/>
<dbReference type="PANTHER" id="PTHR22803">
    <property type="entry name" value="MANNOSE, PHOSPHOLIPASE, LECTIN RECEPTOR RELATED"/>
    <property type="match status" value="1"/>
</dbReference>
<evidence type="ECO:0000313" key="4">
    <source>
        <dbReference type="Proteomes" id="UP000814243"/>
    </source>
</evidence>
<dbReference type="Pfam" id="PF00059">
    <property type="entry name" value="Lectin_C"/>
    <property type="match status" value="1"/>
</dbReference>
<organism evidence="3 4">
    <name type="scientific">Spodoptera exigua</name>
    <name type="common">Beet armyworm</name>
    <name type="synonym">Noctua fulgens</name>
    <dbReference type="NCBI Taxonomy" id="7107"/>
    <lineage>
        <taxon>Eukaryota</taxon>
        <taxon>Metazoa</taxon>
        <taxon>Ecdysozoa</taxon>
        <taxon>Arthropoda</taxon>
        <taxon>Hexapoda</taxon>
        <taxon>Insecta</taxon>
        <taxon>Pterygota</taxon>
        <taxon>Neoptera</taxon>
        <taxon>Endopterygota</taxon>
        <taxon>Lepidoptera</taxon>
        <taxon>Glossata</taxon>
        <taxon>Ditrysia</taxon>
        <taxon>Noctuoidea</taxon>
        <taxon>Noctuidae</taxon>
        <taxon>Amphipyrinae</taxon>
        <taxon>Spodoptera</taxon>
    </lineage>
</organism>
<feature type="domain" description="C-type lectin" evidence="2">
    <location>
        <begin position="22"/>
        <end position="137"/>
    </location>
</feature>
<dbReference type="SMART" id="SM00034">
    <property type="entry name" value="CLECT"/>
    <property type="match status" value="1"/>
</dbReference>
<evidence type="ECO:0000256" key="1">
    <source>
        <dbReference type="ARBA" id="ARBA00023157"/>
    </source>
</evidence>
<sequence length="146" mass="15919">MLTPLDNALRRVVHNHERYVARTFSGAHFACSAEGGHLAIIKSDAEAAVLKKVFAKYPVAKILGSFKKDVAFVGFHGWAESSDWRTIHGQTLQEAGYSKFASGEPSNSTTGEFCGGICRSALLNDLACEKPIAFICQKKRDFPPVC</sequence>
<dbReference type="CDD" id="cd00037">
    <property type="entry name" value="CLECT"/>
    <property type="match status" value="1"/>
</dbReference>
<dbReference type="PROSITE" id="PS00615">
    <property type="entry name" value="C_TYPE_LECTIN_1"/>
    <property type="match status" value="1"/>
</dbReference>
<dbReference type="EMBL" id="JACEFF010000073">
    <property type="protein sequence ID" value="KAH9644688.1"/>
    <property type="molecule type" value="Genomic_DNA"/>
</dbReference>
<accession>A0A922SPR0</accession>
<dbReference type="Proteomes" id="UP000814243">
    <property type="component" value="Unassembled WGS sequence"/>
</dbReference>
<dbReference type="PROSITE" id="PS50041">
    <property type="entry name" value="C_TYPE_LECTIN_2"/>
    <property type="match status" value="1"/>
</dbReference>
<dbReference type="InterPro" id="IPR016186">
    <property type="entry name" value="C-type_lectin-like/link_sf"/>
</dbReference>
<keyword evidence="1" id="KW-1015">Disulfide bond</keyword>
<comment type="caution">
    <text evidence="3">The sequence shown here is derived from an EMBL/GenBank/DDBJ whole genome shotgun (WGS) entry which is preliminary data.</text>
</comment>
<protein>
    <recommendedName>
        <fullName evidence="2">C-type lectin domain-containing protein</fullName>
    </recommendedName>
</protein>
<gene>
    <name evidence="3" type="ORF">HF086_011857</name>
</gene>
<dbReference type="Gene3D" id="3.10.100.10">
    <property type="entry name" value="Mannose-Binding Protein A, subunit A"/>
    <property type="match status" value="1"/>
</dbReference>
<dbReference type="InterPro" id="IPR050111">
    <property type="entry name" value="C-type_lectin/snaclec_domain"/>
</dbReference>
<dbReference type="SUPFAM" id="SSF56436">
    <property type="entry name" value="C-type lectin-like"/>
    <property type="match status" value="1"/>
</dbReference>
<dbReference type="InterPro" id="IPR018378">
    <property type="entry name" value="C-type_lectin_CS"/>
</dbReference>
<evidence type="ECO:0000313" key="3">
    <source>
        <dbReference type="EMBL" id="KAH9644688.1"/>
    </source>
</evidence>
<name>A0A922SPR0_SPOEX</name>
<proteinExistence type="predicted"/>
<reference evidence="3" key="1">
    <citation type="journal article" date="2021" name="G3 (Bethesda)">
        <title>Genome and transcriptome analysis of the beet armyworm Spodoptera exigua reveals targets for pest control. .</title>
        <authorList>
            <person name="Simon S."/>
            <person name="Breeschoten T."/>
            <person name="Jansen H.J."/>
            <person name="Dirks R.P."/>
            <person name="Schranz M.E."/>
            <person name="Ros V.I.D."/>
        </authorList>
    </citation>
    <scope>NUCLEOTIDE SEQUENCE</scope>
    <source>
        <strain evidence="3">TB_SE_WUR_2020</strain>
    </source>
</reference>
<dbReference type="InterPro" id="IPR016187">
    <property type="entry name" value="CTDL_fold"/>
</dbReference>
<dbReference type="InterPro" id="IPR001304">
    <property type="entry name" value="C-type_lectin-like"/>
</dbReference>
<evidence type="ECO:0000259" key="2">
    <source>
        <dbReference type="PROSITE" id="PS50041"/>
    </source>
</evidence>